<dbReference type="Gene3D" id="1.20.120.1810">
    <property type="match status" value="1"/>
</dbReference>
<dbReference type="InterPro" id="IPR007624">
    <property type="entry name" value="RNA_pol_sigma70_r3"/>
</dbReference>
<dbReference type="AlphaFoldDB" id="A0A172TVZ8"/>
<accession>A0A172TVZ8</accession>
<dbReference type="Pfam" id="PF04545">
    <property type="entry name" value="Sigma70_r4"/>
    <property type="match status" value="1"/>
</dbReference>
<dbReference type="GO" id="GO:0003677">
    <property type="term" value="F:DNA binding"/>
    <property type="evidence" value="ECO:0007669"/>
    <property type="project" value="UniProtKB-KW"/>
</dbReference>
<dbReference type="PATRIC" id="fig|1492898.3.peg.2328"/>
<dbReference type="PRINTS" id="PR00046">
    <property type="entry name" value="SIGMA70FCT"/>
</dbReference>
<dbReference type="EMBL" id="CP011390">
    <property type="protein sequence ID" value="ANE50917.1"/>
    <property type="molecule type" value="Genomic_DNA"/>
</dbReference>
<dbReference type="InterPro" id="IPR050239">
    <property type="entry name" value="Sigma-70_RNA_pol_init_factors"/>
</dbReference>
<proteinExistence type="predicted"/>
<dbReference type="InterPro" id="IPR007630">
    <property type="entry name" value="RNA_pol_sigma70_r4"/>
</dbReference>
<dbReference type="PANTHER" id="PTHR30603">
    <property type="entry name" value="RNA POLYMERASE SIGMA FACTOR RPO"/>
    <property type="match status" value="1"/>
</dbReference>
<evidence type="ECO:0000256" key="4">
    <source>
        <dbReference type="ARBA" id="ARBA00023163"/>
    </source>
</evidence>
<dbReference type="GO" id="GO:0006352">
    <property type="term" value="P:DNA-templated transcription initiation"/>
    <property type="evidence" value="ECO:0007669"/>
    <property type="project" value="InterPro"/>
</dbReference>
<feature type="domain" description="RNA polymerase sigma-70" evidence="5">
    <location>
        <begin position="78"/>
        <end position="91"/>
    </location>
</feature>
<dbReference type="STRING" id="1492898.SY85_10795"/>
<keyword evidence="3" id="KW-0238">DNA-binding</keyword>
<evidence type="ECO:0000256" key="2">
    <source>
        <dbReference type="ARBA" id="ARBA00023082"/>
    </source>
</evidence>
<dbReference type="PROSITE" id="PS00715">
    <property type="entry name" value="SIGMA70_1"/>
    <property type="match status" value="1"/>
</dbReference>
<dbReference type="InterPro" id="IPR013325">
    <property type="entry name" value="RNA_pol_sigma_r2"/>
</dbReference>
<dbReference type="SUPFAM" id="SSF88659">
    <property type="entry name" value="Sigma3 and sigma4 domains of RNA polymerase sigma factors"/>
    <property type="match status" value="2"/>
</dbReference>
<dbReference type="RefSeq" id="WP_066404373.1">
    <property type="nucleotide sequence ID" value="NZ_CP011390.1"/>
</dbReference>
<evidence type="ECO:0000313" key="7">
    <source>
        <dbReference type="Proteomes" id="UP000077177"/>
    </source>
</evidence>
<dbReference type="Pfam" id="PF04542">
    <property type="entry name" value="Sigma70_r2"/>
    <property type="match status" value="1"/>
</dbReference>
<protein>
    <submittedName>
        <fullName evidence="6">RNA polymerase sigma factor rpoD</fullName>
    </submittedName>
</protein>
<dbReference type="InterPro" id="IPR013324">
    <property type="entry name" value="RNA_pol_sigma_r3/r4-like"/>
</dbReference>
<keyword evidence="4" id="KW-0804">Transcription</keyword>
<gene>
    <name evidence="6" type="ORF">SY85_10795</name>
</gene>
<dbReference type="Pfam" id="PF04539">
    <property type="entry name" value="Sigma70_r3"/>
    <property type="match status" value="1"/>
</dbReference>
<dbReference type="InterPro" id="IPR014284">
    <property type="entry name" value="RNA_pol_sigma-70_dom"/>
</dbReference>
<dbReference type="SUPFAM" id="SSF88946">
    <property type="entry name" value="Sigma2 domain of RNA polymerase sigma factors"/>
    <property type="match status" value="1"/>
</dbReference>
<dbReference type="InterPro" id="IPR000943">
    <property type="entry name" value="RNA_pol_sigma70"/>
</dbReference>
<dbReference type="PANTHER" id="PTHR30603:SF47">
    <property type="entry name" value="RNA POLYMERASE SIGMA FACTOR SIGD, CHLOROPLASTIC"/>
    <property type="match status" value="1"/>
</dbReference>
<dbReference type="NCBIfam" id="TIGR02937">
    <property type="entry name" value="sigma70-ECF"/>
    <property type="match status" value="1"/>
</dbReference>
<organism evidence="6 7">
    <name type="scientific">Flavisolibacter tropicus</name>
    <dbReference type="NCBI Taxonomy" id="1492898"/>
    <lineage>
        <taxon>Bacteria</taxon>
        <taxon>Pseudomonadati</taxon>
        <taxon>Bacteroidota</taxon>
        <taxon>Chitinophagia</taxon>
        <taxon>Chitinophagales</taxon>
        <taxon>Chitinophagaceae</taxon>
        <taxon>Flavisolibacter</taxon>
    </lineage>
</organism>
<evidence type="ECO:0000256" key="3">
    <source>
        <dbReference type="ARBA" id="ARBA00023125"/>
    </source>
</evidence>
<reference evidence="6 7" key="2">
    <citation type="journal article" date="2016" name="Int. J. Syst. Evol. Microbiol.">
        <title>Flavisolibacter tropicus sp. nov., isolated from tropical soil.</title>
        <authorList>
            <person name="Lee J.J."/>
            <person name="Kang M.S."/>
            <person name="Kim G.S."/>
            <person name="Lee C.S."/>
            <person name="Lim S."/>
            <person name="Lee J."/>
            <person name="Roh S.H."/>
            <person name="Kang H."/>
            <person name="Ha J.M."/>
            <person name="Bae S."/>
            <person name="Jung H.Y."/>
            <person name="Kim M.K."/>
        </authorList>
    </citation>
    <scope>NUCLEOTIDE SEQUENCE [LARGE SCALE GENOMIC DNA]</scope>
    <source>
        <strain evidence="6 7">LCS9</strain>
    </source>
</reference>
<dbReference type="Pfam" id="PF00140">
    <property type="entry name" value="Sigma70_r1_2"/>
    <property type="match status" value="1"/>
</dbReference>
<evidence type="ECO:0000313" key="6">
    <source>
        <dbReference type="EMBL" id="ANE50917.1"/>
    </source>
</evidence>
<evidence type="ECO:0000259" key="5">
    <source>
        <dbReference type="PROSITE" id="PS00715"/>
    </source>
</evidence>
<dbReference type="InterPro" id="IPR009042">
    <property type="entry name" value="RNA_pol_sigma70_r1_2"/>
</dbReference>
<keyword evidence="2" id="KW-0731">Sigma factor</keyword>
<reference evidence="7" key="1">
    <citation type="submission" date="2015-01" db="EMBL/GenBank/DDBJ databases">
        <title>Flavisolibacter sp./LCS9/ whole genome sequencing.</title>
        <authorList>
            <person name="Kim M.K."/>
            <person name="Srinivasan S."/>
            <person name="Lee J.-J."/>
        </authorList>
    </citation>
    <scope>NUCLEOTIDE SEQUENCE [LARGE SCALE GENOMIC DNA]</scope>
    <source>
        <strain evidence="7">LCS9</strain>
    </source>
</reference>
<keyword evidence="1" id="KW-0805">Transcription regulation</keyword>
<keyword evidence="7" id="KW-1185">Reference proteome</keyword>
<name>A0A172TVZ8_9BACT</name>
<evidence type="ECO:0000256" key="1">
    <source>
        <dbReference type="ARBA" id="ARBA00023015"/>
    </source>
</evidence>
<dbReference type="Proteomes" id="UP000077177">
    <property type="component" value="Chromosome"/>
</dbReference>
<dbReference type="GO" id="GO:0016987">
    <property type="term" value="F:sigma factor activity"/>
    <property type="evidence" value="ECO:0007669"/>
    <property type="project" value="UniProtKB-KW"/>
</dbReference>
<dbReference type="OrthoDB" id="9809557at2"/>
<dbReference type="Gene3D" id="1.10.10.10">
    <property type="entry name" value="Winged helix-like DNA-binding domain superfamily/Winged helix DNA-binding domain"/>
    <property type="match status" value="2"/>
</dbReference>
<dbReference type="KEGG" id="fla:SY85_10795"/>
<dbReference type="InterPro" id="IPR036388">
    <property type="entry name" value="WH-like_DNA-bd_sf"/>
</dbReference>
<sequence length="289" mass="33038">MRQLKISQSITNREARSFERYLQEIGKLELISLDEEVRLASLIQQGDQQAVDALIKANLRFVVSVAKQYQHMGFSLPDLVHEGNVGLIRAARQFDVTRGFKFISYAVWWVRQSILQSIIEHARMIRLPSNRALQQNRIQKVSLSLYQTLEREPSSAEIAEEMQIDIAEVSVALNGSSRHISLDAPLSEAEETCLADTIANEDTENIEKELFQVESLRIEVMRVLQVLTVRQREVICDYYGIGLLEAMSLDEIGEKFCLSGERVRQIKESAIVKLRTSQKHDLLRSYLCS</sequence>
<dbReference type="PIRSF" id="PIRSF000770">
    <property type="entry name" value="RNA_pol_sigma-SigE/K"/>
    <property type="match status" value="1"/>
</dbReference>
<dbReference type="InterPro" id="IPR007627">
    <property type="entry name" value="RNA_pol_sigma70_r2"/>
</dbReference>